<gene>
    <name evidence="2" type="ORF">MQN93_04175</name>
</gene>
<feature type="compositionally biased region" description="Basic and acidic residues" evidence="1">
    <location>
        <begin position="123"/>
        <end position="140"/>
    </location>
</feature>
<reference evidence="2" key="1">
    <citation type="submission" date="2022-03" db="EMBL/GenBank/DDBJ databases">
        <title>Streptomyces 7R015 and 7R016 isolated from Barleria lupulina in Thailand.</title>
        <authorList>
            <person name="Kanchanasin P."/>
            <person name="Phongsopitanun W."/>
            <person name="Tanasupawat S."/>
        </authorList>
    </citation>
    <scope>NUCLEOTIDE SEQUENCE</scope>
    <source>
        <strain evidence="2">7R016</strain>
    </source>
</reference>
<dbReference type="EMBL" id="JALDAX010000001">
    <property type="protein sequence ID" value="MCI3238917.1"/>
    <property type="molecule type" value="Genomic_DNA"/>
</dbReference>
<protein>
    <submittedName>
        <fullName evidence="2">Uncharacterized protein</fullName>
    </submittedName>
</protein>
<sequence length="283" mass="31542">MKIAPFDENAFKMDHPRGTVSFNYLLMGDRSKPLENYRYILGRQEADFYMPRHCHTFEQIRLPLVGDMNLGEQGILREGEVGYFPEGQTYGPQDDKLGDPRQLQLVLQFGGASALGMGAGRGRGPDNKEAQAERRARREQRFPKPRYNGVIISNPEHFNWLPVPGWPGVKRRSIGTYTERQFRIEYVKIEAGAEWVSGDDTAKILTVVLAGHGTVEGTEVGELAAVEVDPGEKARFTAADEIVLFNVALPPVQPPVEPDDDKFVTVVTDGGIRFENPKDADNG</sequence>
<evidence type="ECO:0000313" key="3">
    <source>
        <dbReference type="Proteomes" id="UP001165270"/>
    </source>
</evidence>
<dbReference type="InterPro" id="IPR011051">
    <property type="entry name" value="RmlC_Cupin_sf"/>
</dbReference>
<feature type="region of interest" description="Disordered" evidence="1">
    <location>
        <begin position="117"/>
        <end position="140"/>
    </location>
</feature>
<evidence type="ECO:0000313" key="2">
    <source>
        <dbReference type="EMBL" id="MCI3238917.1"/>
    </source>
</evidence>
<dbReference type="Proteomes" id="UP001165270">
    <property type="component" value="Unassembled WGS sequence"/>
</dbReference>
<evidence type="ECO:0000256" key="1">
    <source>
        <dbReference type="SAM" id="MobiDB-lite"/>
    </source>
</evidence>
<comment type="caution">
    <text evidence="2">The sequence shown here is derived from an EMBL/GenBank/DDBJ whole genome shotgun (WGS) entry which is preliminary data.</text>
</comment>
<dbReference type="SUPFAM" id="SSF51182">
    <property type="entry name" value="RmlC-like cupins"/>
    <property type="match status" value="1"/>
</dbReference>
<keyword evidence="3" id="KW-1185">Reference proteome</keyword>
<proteinExistence type="predicted"/>
<organism evidence="2 3">
    <name type="scientific">Streptomyces spinosisporus</name>
    <dbReference type="NCBI Taxonomy" id="2927582"/>
    <lineage>
        <taxon>Bacteria</taxon>
        <taxon>Bacillati</taxon>
        <taxon>Actinomycetota</taxon>
        <taxon>Actinomycetes</taxon>
        <taxon>Kitasatosporales</taxon>
        <taxon>Streptomycetaceae</taxon>
        <taxon>Streptomyces</taxon>
    </lineage>
</organism>
<accession>A0ABS9XDD8</accession>
<dbReference type="RefSeq" id="WP_242708335.1">
    <property type="nucleotide sequence ID" value="NZ_JALDAX010000001.1"/>
</dbReference>
<name>A0ABS9XDD8_9ACTN</name>